<dbReference type="InterPro" id="IPR012902">
    <property type="entry name" value="N_methyl_site"/>
</dbReference>
<dbReference type="NCBIfam" id="TIGR02523">
    <property type="entry name" value="type_IV_pilV"/>
    <property type="match status" value="1"/>
</dbReference>
<comment type="caution">
    <text evidence="3">The sequence shown here is derived from an EMBL/GenBank/DDBJ whole genome shotgun (WGS) entry which is preliminary data.</text>
</comment>
<name>A0A553H317_9PSED</name>
<feature type="domain" description="Type IV pilin Tt1218-like" evidence="2">
    <location>
        <begin position="28"/>
        <end position="92"/>
    </location>
</feature>
<evidence type="ECO:0000313" key="4">
    <source>
        <dbReference type="Proteomes" id="UP000315235"/>
    </source>
</evidence>
<keyword evidence="4" id="KW-1185">Reference proteome</keyword>
<dbReference type="Proteomes" id="UP000315235">
    <property type="component" value="Unassembled WGS sequence"/>
</dbReference>
<dbReference type="InterPro" id="IPR013362">
    <property type="entry name" value="Pilus_4_PilV"/>
</dbReference>
<keyword evidence="1" id="KW-0812">Transmembrane</keyword>
<dbReference type="Pfam" id="PF22150">
    <property type="entry name" value="Tt1218-like"/>
    <property type="match status" value="1"/>
</dbReference>
<accession>A0A553H317</accession>
<dbReference type="Pfam" id="PF07963">
    <property type="entry name" value="N_methyl"/>
    <property type="match status" value="1"/>
</dbReference>
<evidence type="ECO:0000313" key="3">
    <source>
        <dbReference type="EMBL" id="TRX76136.1"/>
    </source>
</evidence>
<protein>
    <submittedName>
        <fullName evidence="3">Type IV pilus modification protein PilV</fullName>
    </submittedName>
</protein>
<gene>
    <name evidence="3" type="primary">pilV</name>
    <name evidence="3" type="ORF">FM069_02805</name>
</gene>
<dbReference type="OrthoDB" id="7030002at2"/>
<dbReference type="EMBL" id="VJOY01000002">
    <property type="protein sequence ID" value="TRX76136.1"/>
    <property type="molecule type" value="Genomic_DNA"/>
</dbReference>
<dbReference type="AlphaFoldDB" id="A0A553H317"/>
<feature type="transmembrane region" description="Helical" evidence="1">
    <location>
        <begin position="6"/>
        <end position="29"/>
    </location>
</feature>
<sequence>MNDQRGLGLIEVMITLLLVCVGVLGMVALQSKTVQYTQDSVQRNAAALLASNLMEIIRSNPDAILDSRAQLKTASDFYKQPNEDFATCSSTDVYSDEPGKQLACWAKQASDTLPGAKDLLKSKFYVCRSWTAGSCDSTKGSAIEIQLAWSVKKGECLNPDKQNETTCTYTIRTEL</sequence>
<organism evidence="3 4">
    <name type="scientific">Pseudomonas mangiferae</name>
    <dbReference type="NCBI Taxonomy" id="2593654"/>
    <lineage>
        <taxon>Bacteria</taxon>
        <taxon>Pseudomonadati</taxon>
        <taxon>Pseudomonadota</taxon>
        <taxon>Gammaproteobacteria</taxon>
        <taxon>Pseudomonadales</taxon>
        <taxon>Pseudomonadaceae</taxon>
        <taxon>Pseudomonas</taxon>
    </lineage>
</organism>
<reference evidence="3 4" key="1">
    <citation type="submission" date="2019-07" db="EMBL/GenBank/DDBJ databases">
        <title>Pseudomonas mangiferae sp. nov., isolated from bark of mango tree in Thailand.</title>
        <authorList>
            <person name="Srisuk N."/>
            <person name="Anurat P."/>
        </authorList>
    </citation>
    <scope>NUCLEOTIDE SEQUENCE [LARGE SCALE GENOMIC DNA]</scope>
    <source>
        <strain evidence="3 4">DMKU_BBB3-04</strain>
    </source>
</reference>
<evidence type="ECO:0000259" key="2">
    <source>
        <dbReference type="Pfam" id="PF22150"/>
    </source>
</evidence>
<proteinExistence type="predicted"/>
<dbReference type="RefSeq" id="WP_143486764.1">
    <property type="nucleotide sequence ID" value="NZ_VJOY01000002.1"/>
</dbReference>
<keyword evidence="1" id="KW-0472">Membrane</keyword>
<keyword evidence="1" id="KW-1133">Transmembrane helix</keyword>
<dbReference type="InterPro" id="IPR054402">
    <property type="entry name" value="Tt1218-like_dom"/>
</dbReference>
<evidence type="ECO:0000256" key="1">
    <source>
        <dbReference type="SAM" id="Phobius"/>
    </source>
</evidence>